<sequence>MPNELENGMEQVENDENLIDRNGSARTNGIDDQNDPTNEPGDNGNDFSQANRPDFGRVASYFVIRRSRGGFTMSIIGDLTGRPTTHDSENESDLFRVPFTFVFPSERQPFQRINRIDKSKKTRSPEKLEEPQHLQKGQKRRVITLTQRRQKK</sequence>
<reference evidence="2" key="1">
    <citation type="submission" date="2022-11" db="EMBL/GenBank/DDBJ databases">
        <authorList>
            <person name="Kikuchi T."/>
        </authorList>
    </citation>
    <scope>NUCLEOTIDE SEQUENCE</scope>
    <source>
        <strain evidence="2">PS1010</strain>
    </source>
</reference>
<dbReference type="Proteomes" id="UP001152747">
    <property type="component" value="Unassembled WGS sequence"/>
</dbReference>
<dbReference type="EMBL" id="CANHGI010000006">
    <property type="protein sequence ID" value="CAI5455335.1"/>
    <property type="molecule type" value="Genomic_DNA"/>
</dbReference>
<feature type="compositionally biased region" description="Basic residues" evidence="1">
    <location>
        <begin position="136"/>
        <end position="152"/>
    </location>
</feature>
<protein>
    <submittedName>
        <fullName evidence="2">Uncharacterized protein</fullName>
    </submittedName>
</protein>
<gene>
    <name evidence="2" type="ORF">CAMP_LOCUS17972</name>
</gene>
<dbReference type="AlphaFoldDB" id="A0A9P1NA55"/>
<evidence type="ECO:0000313" key="2">
    <source>
        <dbReference type="EMBL" id="CAI5455335.1"/>
    </source>
</evidence>
<organism evidence="2 3">
    <name type="scientific">Caenorhabditis angaria</name>
    <dbReference type="NCBI Taxonomy" id="860376"/>
    <lineage>
        <taxon>Eukaryota</taxon>
        <taxon>Metazoa</taxon>
        <taxon>Ecdysozoa</taxon>
        <taxon>Nematoda</taxon>
        <taxon>Chromadorea</taxon>
        <taxon>Rhabditida</taxon>
        <taxon>Rhabditina</taxon>
        <taxon>Rhabditomorpha</taxon>
        <taxon>Rhabditoidea</taxon>
        <taxon>Rhabditidae</taxon>
        <taxon>Peloderinae</taxon>
        <taxon>Caenorhabditis</taxon>
    </lineage>
</organism>
<proteinExistence type="predicted"/>
<keyword evidence="3" id="KW-1185">Reference proteome</keyword>
<feature type="compositionally biased region" description="Polar residues" evidence="1">
    <location>
        <begin position="24"/>
        <end position="37"/>
    </location>
</feature>
<evidence type="ECO:0000313" key="3">
    <source>
        <dbReference type="Proteomes" id="UP001152747"/>
    </source>
</evidence>
<evidence type="ECO:0000256" key="1">
    <source>
        <dbReference type="SAM" id="MobiDB-lite"/>
    </source>
</evidence>
<comment type="caution">
    <text evidence="2">The sequence shown here is derived from an EMBL/GenBank/DDBJ whole genome shotgun (WGS) entry which is preliminary data.</text>
</comment>
<accession>A0A9P1NA55</accession>
<name>A0A9P1NA55_9PELO</name>
<feature type="region of interest" description="Disordered" evidence="1">
    <location>
        <begin position="1"/>
        <end position="53"/>
    </location>
</feature>
<feature type="region of interest" description="Disordered" evidence="1">
    <location>
        <begin position="110"/>
        <end position="152"/>
    </location>
</feature>
<feature type="compositionally biased region" description="Basic and acidic residues" evidence="1">
    <location>
        <begin position="114"/>
        <end position="133"/>
    </location>
</feature>